<dbReference type="RefSeq" id="WP_091791903.1">
    <property type="nucleotide sequence ID" value="NZ_FNAF01000007.1"/>
</dbReference>
<name>A0A1G6XL86_PEPNI</name>
<protein>
    <submittedName>
        <fullName evidence="1">Uncharacterized protein</fullName>
    </submittedName>
</protein>
<gene>
    <name evidence="1" type="ORF">SAMN04489866_1073</name>
</gene>
<dbReference type="STRING" id="2741.SAMN04489866_1073"/>
<evidence type="ECO:0000313" key="2">
    <source>
        <dbReference type="Proteomes" id="UP000198995"/>
    </source>
</evidence>
<organism evidence="1 2">
    <name type="scientific">Peptococcus niger</name>
    <dbReference type="NCBI Taxonomy" id="2741"/>
    <lineage>
        <taxon>Bacteria</taxon>
        <taxon>Bacillati</taxon>
        <taxon>Bacillota</taxon>
        <taxon>Clostridia</taxon>
        <taxon>Eubacteriales</taxon>
        <taxon>Peptococcaceae</taxon>
        <taxon>Peptococcus</taxon>
    </lineage>
</organism>
<reference evidence="1 2" key="1">
    <citation type="submission" date="2016-10" db="EMBL/GenBank/DDBJ databases">
        <authorList>
            <person name="de Groot N.N."/>
        </authorList>
    </citation>
    <scope>NUCLEOTIDE SEQUENCE [LARGE SCALE GENOMIC DNA]</scope>
    <source>
        <strain evidence="1 2">DSM 20475</strain>
    </source>
</reference>
<proteinExistence type="predicted"/>
<sequence length="358" mass="39319">MWKDWIKDNKGLLVLCCALTLLIAVAVVALASPGGLKQLPQASKIRQDMPRFETVHGKGGTVLTLEAVPFSSSQPFINPEYSNFGLLDHNHLYIYDDADLSVFKRKVSEKNEAWALDKSYLSEGKWQSSSTITDISGKSPFLLIETFDEADAAFFIDKNVSQVPWDSGRLLEKAVLMSHTRKGLSFADNTAVQRFELDDAGLIVSQEPLSLQGLQTDKTKGHVQVRDVVTAYYDDQKGIHLVAEADDKIWVLSYKPNGDLVQQTSMPAKKFGAPKSITPVKGGVVLAASSGLTVIRNDGAVDVFDARSLIERDSARMPAYVIGFDVDKDSPYLCVAAKISDRSPTQFYIAKAQVKIGK</sequence>
<dbReference type="AlphaFoldDB" id="A0A1G6XL86"/>
<dbReference type="Proteomes" id="UP000198995">
    <property type="component" value="Unassembled WGS sequence"/>
</dbReference>
<keyword evidence="2" id="KW-1185">Reference proteome</keyword>
<accession>A0A1G6XL86</accession>
<evidence type="ECO:0000313" key="1">
    <source>
        <dbReference type="EMBL" id="SDD78185.1"/>
    </source>
</evidence>
<dbReference type="EMBL" id="FNAF01000007">
    <property type="protein sequence ID" value="SDD78185.1"/>
    <property type="molecule type" value="Genomic_DNA"/>
</dbReference>